<comment type="caution">
    <text evidence="2">The sequence shown here is derived from an EMBL/GenBank/DDBJ whole genome shotgun (WGS) entry which is preliminary data.</text>
</comment>
<reference evidence="2" key="1">
    <citation type="journal article" date="2022" name="Front. Genet.">
        <title>Chromosome-Scale Assembly of the Dendrobium nobile Genome Provides Insights Into the Molecular Mechanism of the Biosynthesis of the Medicinal Active Ingredient of Dendrobium.</title>
        <authorList>
            <person name="Xu Q."/>
            <person name="Niu S.-C."/>
            <person name="Li K.-L."/>
            <person name="Zheng P.-J."/>
            <person name="Zhang X.-J."/>
            <person name="Jia Y."/>
            <person name="Liu Y."/>
            <person name="Niu Y.-X."/>
            <person name="Yu L.-H."/>
            <person name="Chen D.-F."/>
            <person name="Zhang G.-Q."/>
        </authorList>
    </citation>
    <scope>NUCLEOTIDE SEQUENCE</scope>
    <source>
        <tissue evidence="2">Leaf</tissue>
    </source>
</reference>
<feature type="transmembrane region" description="Helical" evidence="1">
    <location>
        <begin position="7"/>
        <end position="30"/>
    </location>
</feature>
<dbReference type="Proteomes" id="UP000829196">
    <property type="component" value="Unassembled WGS sequence"/>
</dbReference>
<organism evidence="2 3">
    <name type="scientific">Dendrobium nobile</name>
    <name type="common">Orchid</name>
    <dbReference type="NCBI Taxonomy" id="94219"/>
    <lineage>
        <taxon>Eukaryota</taxon>
        <taxon>Viridiplantae</taxon>
        <taxon>Streptophyta</taxon>
        <taxon>Embryophyta</taxon>
        <taxon>Tracheophyta</taxon>
        <taxon>Spermatophyta</taxon>
        <taxon>Magnoliopsida</taxon>
        <taxon>Liliopsida</taxon>
        <taxon>Asparagales</taxon>
        <taxon>Orchidaceae</taxon>
        <taxon>Epidendroideae</taxon>
        <taxon>Malaxideae</taxon>
        <taxon>Dendrobiinae</taxon>
        <taxon>Dendrobium</taxon>
    </lineage>
</organism>
<feature type="transmembrane region" description="Helical" evidence="1">
    <location>
        <begin position="36"/>
        <end position="58"/>
    </location>
</feature>
<evidence type="ECO:0000313" key="3">
    <source>
        <dbReference type="Proteomes" id="UP000829196"/>
    </source>
</evidence>
<proteinExistence type="predicted"/>
<dbReference type="SMR" id="A0A8T3B9P8"/>
<dbReference type="AlphaFoldDB" id="A0A8T3B9P8"/>
<keyword evidence="1" id="KW-1133">Transmembrane helix</keyword>
<dbReference type="EMBL" id="JAGYWB010000010">
    <property type="protein sequence ID" value="KAI0507342.1"/>
    <property type="molecule type" value="Genomic_DNA"/>
</dbReference>
<keyword evidence="1" id="KW-0472">Membrane</keyword>
<sequence length="116" mass="13732">MLEIALVFFFFSTCFIFHFVFTTIVMFYMIPLIEVVVSPPFVLLSLVEILLCLDFYVFEENCWVRKEELFDRKYLSSQANLTQIGEQITAKWLFAAEICCLQQKYITNSGNMRRNL</sequence>
<keyword evidence="3" id="KW-1185">Reference proteome</keyword>
<accession>A0A8T3B9P8</accession>
<evidence type="ECO:0000313" key="2">
    <source>
        <dbReference type="EMBL" id="KAI0507342.1"/>
    </source>
</evidence>
<evidence type="ECO:0000256" key="1">
    <source>
        <dbReference type="SAM" id="Phobius"/>
    </source>
</evidence>
<name>A0A8T3B9P8_DENNO</name>
<protein>
    <submittedName>
        <fullName evidence="2">Uncharacterized protein</fullName>
    </submittedName>
</protein>
<keyword evidence="1" id="KW-0812">Transmembrane</keyword>
<gene>
    <name evidence="2" type="ORF">KFK09_013464</name>
</gene>